<reference evidence="2" key="1">
    <citation type="submission" date="2024-04" db="EMBL/GenBank/DDBJ databases">
        <title>Salinicola lusitanus LLJ914,a marine bacterium isolated from the Okinawa Trough.</title>
        <authorList>
            <person name="Li J."/>
        </authorList>
    </citation>
    <scope>NUCLEOTIDE SEQUENCE [LARGE SCALE GENOMIC DNA]</scope>
</reference>
<name>A0AAW0MIC5_9GOBI</name>
<evidence type="ECO:0000313" key="2">
    <source>
        <dbReference type="Proteomes" id="UP001460270"/>
    </source>
</evidence>
<dbReference type="Proteomes" id="UP001460270">
    <property type="component" value="Unassembled WGS sequence"/>
</dbReference>
<dbReference type="EMBL" id="JBBPFD010000097">
    <property type="protein sequence ID" value="KAK7880437.1"/>
    <property type="molecule type" value="Genomic_DNA"/>
</dbReference>
<proteinExistence type="predicted"/>
<protein>
    <submittedName>
        <fullName evidence="1">Uncharacterized protein</fullName>
    </submittedName>
</protein>
<gene>
    <name evidence="1" type="ORF">WMY93_032925</name>
</gene>
<keyword evidence="2" id="KW-1185">Reference proteome</keyword>
<organism evidence="1 2">
    <name type="scientific">Mugilogobius chulae</name>
    <name type="common">yellowstripe goby</name>
    <dbReference type="NCBI Taxonomy" id="88201"/>
    <lineage>
        <taxon>Eukaryota</taxon>
        <taxon>Metazoa</taxon>
        <taxon>Chordata</taxon>
        <taxon>Craniata</taxon>
        <taxon>Vertebrata</taxon>
        <taxon>Euteleostomi</taxon>
        <taxon>Actinopterygii</taxon>
        <taxon>Neopterygii</taxon>
        <taxon>Teleostei</taxon>
        <taxon>Neoteleostei</taxon>
        <taxon>Acanthomorphata</taxon>
        <taxon>Gobiaria</taxon>
        <taxon>Gobiiformes</taxon>
        <taxon>Gobioidei</taxon>
        <taxon>Gobiidae</taxon>
        <taxon>Gobionellinae</taxon>
        <taxon>Mugilogobius</taxon>
    </lineage>
</organism>
<dbReference type="AlphaFoldDB" id="A0AAW0MIC5"/>
<sequence length="113" mass="12585">MLVAASVTLNQTGTARKKRPPCHCFSPESHLVLRVTTLMPHIRGLPALTIMSFTPVLELRTHGTCYTGAVCGLGLRNGTERIYPDHHIELAFDTTFTAQDMAEMEMDQRNEKS</sequence>
<accession>A0AAW0MIC5</accession>
<evidence type="ECO:0000313" key="1">
    <source>
        <dbReference type="EMBL" id="KAK7880437.1"/>
    </source>
</evidence>
<comment type="caution">
    <text evidence="1">The sequence shown here is derived from an EMBL/GenBank/DDBJ whole genome shotgun (WGS) entry which is preliminary data.</text>
</comment>